<evidence type="ECO:0000313" key="3">
    <source>
        <dbReference type="EMBL" id="ODR93122.1"/>
    </source>
</evidence>
<evidence type="ECO:0008006" key="5">
    <source>
        <dbReference type="Google" id="ProtNLM"/>
    </source>
</evidence>
<keyword evidence="1" id="KW-0680">Restriction system</keyword>
<reference evidence="4" key="1">
    <citation type="submission" date="2016-05" db="EMBL/GenBank/DDBJ databases">
        <authorList>
            <person name="Li Y."/>
        </authorList>
    </citation>
    <scope>NUCLEOTIDE SEQUENCE [LARGE SCALE GENOMIC DNA]</scope>
    <source>
        <strain evidence="4">YIC4027</strain>
    </source>
</reference>
<dbReference type="EMBL" id="LYBW01000033">
    <property type="protein sequence ID" value="ODR93122.1"/>
    <property type="molecule type" value="Genomic_DNA"/>
</dbReference>
<gene>
    <name evidence="3" type="ORF">A8M32_01650</name>
</gene>
<keyword evidence="4" id="KW-1185">Reference proteome</keyword>
<dbReference type="Proteomes" id="UP000094342">
    <property type="component" value="Unassembled WGS sequence"/>
</dbReference>
<keyword evidence="2" id="KW-0238">DNA-binding</keyword>
<comment type="caution">
    <text evidence="3">The sequence shown here is derived from an EMBL/GenBank/DDBJ whole genome shotgun (WGS) entry which is preliminary data.</text>
</comment>
<organism evidence="3 4">
    <name type="scientific">Sinorhizobium alkalisoli</name>
    <dbReference type="NCBI Taxonomy" id="1752398"/>
    <lineage>
        <taxon>Bacteria</taxon>
        <taxon>Pseudomonadati</taxon>
        <taxon>Pseudomonadota</taxon>
        <taxon>Alphaproteobacteria</taxon>
        <taxon>Hyphomicrobiales</taxon>
        <taxon>Rhizobiaceae</taxon>
        <taxon>Sinorhizobium/Ensifer group</taxon>
        <taxon>Sinorhizobium</taxon>
    </lineage>
</organism>
<dbReference type="GO" id="GO:0009307">
    <property type="term" value="P:DNA restriction-modification system"/>
    <property type="evidence" value="ECO:0007669"/>
    <property type="project" value="UniProtKB-KW"/>
</dbReference>
<accession>A0A1E3VHQ3</accession>
<sequence length="385" mass="42963">MVSSTVPLSDLIASVSEPCRVDPQSSYPNLGIYSFARGVFSKPPIDGAQTSASILYKVRKNQFIYSRLFAFEGAYAIVPEDMDGVFVSNEYPTFDVDHDRLLPRYLFWMFKRPDVWRQVAVGSKGMGDRRQRVHPEKVLGYRINLPSLDEQHRIVQQLDRVAALVDERRRAIEAAERETQALLLKAFQRAIDGAPLRPMSEVAPLVRRPVEIDLDAAYPELGVRSFGRGTFHKPDLPGAEVGNKKLFRICAGDLLFNIVFAWEGAVAVAQPEDEGRVGSHRFLSCVPTPETATVEFLRYYFSTPEGLQKLGEASPGGAGRNRTLGLKKLESLQVPVPPIVHQHWFDRLQAKARKARAIRASTAQDIAALIPAMLHEIFNGRAKAA</sequence>
<dbReference type="GO" id="GO:0003677">
    <property type="term" value="F:DNA binding"/>
    <property type="evidence" value="ECO:0007669"/>
    <property type="project" value="UniProtKB-KW"/>
</dbReference>
<dbReference type="AlphaFoldDB" id="A0A1E3VHQ3"/>
<dbReference type="RefSeq" id="WP_069456665.1">
    <property type="nucleotide sequence ID" value="NZ_LYBW01000033.1"/>
</dbReference>
<dbReference type="PANTHER" id="PTHR30408:SF12">
    <property type="entry name" value="TYPE I RESTRICTION ENZYME MJAVIII SPECIFICITY SUBUNIT"/>
    <property type="match status" value="1"/>
</dbReference>
<name>A0A1E3VHQ3_9HYPH</name>
<dbReference type="Gene3D" id="3.90.220.20">
    <property type="entry name" value="DNA methylase specificity domains"/>
    <property type="match status" value="4"/>
</dbReference>
<dbReference type="SUPFAM" id="SSF116734">
    <property type="entry name" value="DNA methylase specificity domain"/>
    <property type="match status" value="2"/>
</dbReference>
<dbReference type="InterPro" id="IPR044946">
    <property type="entry name" value="Restrct_endonuc_typeI_TRD_sf"/>
</dbReference>
<dbReference type="OrthoDB" id="9806213at2"/>
<dbReference type="STRING" id="1752398.A8M32_01650"/>
<proteinExistence type="predicted"/>
<evidence type="ECO:0000256" key="2">
    <source>
        <dbReference type="ARBA" id="ARBA00023125"/>
    </source>
</evidence>
<protein>
    <recommendedName>
        <fullName evidence="5">Restriction endonuclease subunit S</fullName>
    </recommendedName>
</protein>
<dbReference type="InterPro" id="IPR052021">
    <property type="entry name" value="Type-I_RS_S_subunit"/>
</dbReference>
<evidence type="ECO:0000313" key="4">
    <source>
        <dbReference type="Proteomes" id="UP000094342"/>
    </source>
</evidence>
<dbReference type="PANTHER" id="PTHR30408">
    <property type="entry name" value="TYPE-1 RESTRICTION ENZYME ECOKI SPECIFICITY PROTEIN"/>
    <property type="match status" value="1"/>
</dbReference>
<evidence type="ECO:0000256" key="1">
    <source>
        <dbReference type="ARBA" id="ARBA00022747"/>
    </source>
</evidence>